<proteinExistence type="predicted"/>
<protein>
    <submittedName>
        <fullName evidence="2">Uncharacterized protein</fullName>
    </submittedName>
</protein>
<evidence type="ECO:0000256" key="1">
    <source>
        <dbReference type="SAM" id="MobiDB-lite"/>
    </source>
</evidence>
<feature type="compositionally biased region" description="Pro residues" evidence="1">
    <location>
        <begin position="73"/>
        <end position="82"/>
    </location>
</feature>
<dbReference type="STRING" id="1921803.NIES593_13645"/>
<reference evidence="2 3" key="1">
    <citation type="submission" date="2016-11" db="EMBL/GenBank/DDBJ databases">
        <title>Draft Genome Sequences of Nine Cyanobacterial Strains from Diverse Habitats.</title>
        <authorList>
            <person name="Zhu T."/>
            <person name="Hou S."/>
            <person name="Lu X."/>
            <person name="Hess W.R."/>
        </authorList>
    </citation>
    <scope>NUCLEOTIDE SEQUENCE [LARGE SCALE GENOMIC DNA]</scope>
    <source>
        <strain evidence="2 3">NIES-593</strain>
    </source>
</reference>
<feature type="compositionally biased region" description="Basic and acidic residues" evidence="1">
    <location>
        <begin position="94"/>
        <end position="108"/>
    </location>
</feature>
<accession>A0A1U7HF97</accession>
<gene>
    <name evidence="2" type="ORF">NIES593_13645</name>
</gene>
<evidence type="ECO:0000313" key="3">
    <source>
        <dbReference type="Proteomes" id="UP000186868"/>
    </source>
</evidence>
<dbReference type="AlphaFoldDB" id="A0A1U7HF97"/>
<sequence length="108" mass="12740">MNLYDKTINKDTKAELSVQTKNNKSKRRLTMSEERKFNDLELKKEELESIAGGYEGEHYYPNPWKMDAMPSMPSMPPMPPMPSFDDYKSMQLPKGDRSEYQHTEWESK</sequence>
<name>A0A1U7HF97_9CYAN</name>
<feature type="region of interest" description="Disordered" evidence="1">
    <location>
        <begin position="71"/>
        <end position="108"/>
    </location>
</feature>
<dbReference type="EMBL" id="MRCB01000015">
    <property type="protein sequence ID" value="OKH22234.1"/>
    <property type="molecule type" value="Genomic_DNA"/>
</dbReference>
<keyword evidence="3" id="KW-1185">Reference proteome</keyword>
<organism evidence="2 3">
    <name type="scientific">Hydrococcus rivularis NIES-593</name>
    <dbReference type="NCBI Taxonomy" id="1921803"/>
    <lineage>
        <taxon>Bacteria</taxon>
        <taxon>Bacillati</taxon>
        <taxon>Cyanobacteriota</taxon>
        <taxon>Cyanophyceae</taxon>
        <taxon>Pleurocapsales</taxon>
        <taxon>Hydrococcaceae</taxon>
        <taxon>Hydrococcus</taxon>
    </lineage>
</organism>
<evidence type="ECO:0000313" key="2">
    <source>
        <dbReference type="EMBL" id="OKH22234.1"/>
    </source>
</evidence>
<comment type="caution">
    <text evidence="2">The sequence shown here is derived from an EMBL/GenBank/DDBJ whole genome shotgun (WGS) entry which is preliminary data.</text>
</comment>
<dbReference type="Proteomes" id="UP000186868">
    <property type="component" value="Unassembled WGS sequence"/>
</dbReference>